<dbReference type="EMBL" id="LQZT01000042">
    <property type="protein sequence ID" value="OCW56275.1"/>
    <property type="molecule type" value="Genomic_DNA"/>
</dbReference>
<dbReference type="STRING" id="1480615.AWJ14_19465"/>
<keyword evidence="2" id="KW-1185">Reference proteome</keyword>
<dbReference type="AlphaFoldDB" id="A0A1C1YRW5"/>
<organism evidence="1 2">
    <name type="scientific">Hoeflea olei</name>
    <dbReference type="NCBI Taxonomy" id="1480615"/>
    <lineage>
        <taxon>Bacteria</taxon>
        <taxon>Pseudomonadati</taxon>
        <taxon>Pseudomonadota</taxon>
        <taxon>Alphaproteobacteria</taxon>
        <taxon>Hyphomicrobiales</taxon>
        <taxon>Rhizobiaceae</taxon>
        <taxon>Hoeflea</taxon>
    </lineage>
</organism>
<sequence>MTNEFIRHDPLSRHPEEVRDRIRQLYLRANQIALAVEDGVDLDVLSDRAGVGRQAIIEIMHGHIHDVDEPTIKAIEDAVAGIVGAAA</sequence>
<reference evidence="1 2" key="1">
    <citation type="submission" date="2015-12" db="EMBL/GenBank/DDBJ databases">
        <authorList>
            <person name="Shamseldin A."/>
            <person name="Moawad H."/>
            <person name="Abd El-Rahim W.M."/>
            <person name="Sadowsky M.J."/>
        </authorList>
    </citation>
    <scope>NUCLEOTIDE SEQUENCE [LARGE SCALE GENOMIC DNA]</scope>
    <source>
        <strain evidence="1 2">JC234</strain>
    </source>
</reference>
<dbReference type="RefSeq" id="WP_066182159.1">
    <property type="nucleotide sequence ID" value="NZ_LQZT01000042.1"/>
</dbReference>
<name>A0A1C1YRW5_9HYPH</name>
<accession>A0A1C1YRW5</accession>
<evidence type="ECO:0000313" key="2">
    <source>
        <dbReference type="Proteomes" id="UP000094795"/>
    </source>
</evidence>
<protein>
    <submittedName>
        <fullName evidence="1">Uncharacterized protein</fullName>
    </submittedName>
</protein>
<dbReference type="Proteomes" id="UP000094795">
    <property type="component" value="Unassembled WGS sequence"/>
</dbReference>
<proteinExistence type="predicted"/>
<dbReference type="OrthoDB" id="9795011at2"/>
<comment type="caution">
    <text evidence="1">The sequence shown here is derived from an EMBL/GenBank/DDBJ whole genome shotgun (WGS) entry which is preliminary data.</text>
</comment>
<evidence type="ECO:0000313" key="1">
    <source>
        <dbReference type="EMBL" id="OCW56275.1"/>
    </source>
</evidence>
<gene>
    <name evidence="1" type="ORF">AWJ14_19465</name>
</gene>